<protein>
    <submittedName>
        <fullName evidence="2">ROK family protein</fullName>
    </submittedName>
</protein>
<keyword evidence="3" id="KW-1185">Reference proteome</keyword>
<dbReference type="PANTHER" id="PTHR18964:SF149">
    <property type="entry name" value="BIFUNCTIONAL UDP-N-ACETYLGLUCOSAMINE 2-EPIMERASE_N-ACETYLMANNOSAMINE KINASE"/>
    <property type="match status" value="1"/>
</dbReference>
<dbReference type="SUPFAM" id="SSF53067">
    <property type="entry name" value="Actin-like ATPase domain"/>
    <property type="match status" value="1"/>
</dbReference>
<reference evidence="2 3" key="1">
    <citation type="submission" date="2020-05" db="EMBL/GenBank/DDBJ databases">
        <title>MicrobeNet Type strains.</title>
        <authorList>
            <person name="Nicholson A.C."/>
        </authorList>
    </citation>
    <scope>NUCLEOTIDE SEQUENCE [LARGE SCALE GENOMIC DNA]</scope>
    <source>
        <strain evidence="2 3">JCM 14547</strain>
    </source>
</reference>
<proteinExistence type="inferred from homology"/>
<comment type="similarity">
    <text evidence="1">Belongs to the ROK (NagC/XylR) family.</text>
</comment>
<dbReference type="RefSeq" id="WP_171202533.1">
    <property type="nucleotide sequence ID" value="NZ_BAAANP010000003.1"/>
</dbReference>
<gene>
    <name evidence="2" type="ORF">HLB09_06210</name>
</gene>
<dbReference type="InterPro" id="IPR043129">
    <property type="entry name" value="ATPase_NBD"/>
</dbReference>
<evidence type="ECO:0000256" key="1">
    <source>
        <dbReference type="ARBA" id="ARBA00006479"/>
    </source>
</evidence>
<accession>A0A849BMT5</accession>
<comment type="caution">
    <text evidence="2">The sequence shown here is derived from an EMBL/GenBank/DDBJ whole genome shotgun (WGS) entry which is preliminary data.</text>
</comment>
<dbReference type="AlphaFoldDB" id="A0A849BMT5"/>
<dbReference type="PANTHER" id="PTHR18964">
    <property type="entry name" value="ROK (REPRESSOR, ORF, KINASE) FAMILY"/>
    <property type="match status" value="1"/>
</dbReference>
<name>A0A849BMT5_9ACTN</name>
<dbReference type="PROSITE" id="PS01125">
    <property type="entry name" value="ROK"/>
    <property type="match status" value="1"/>
</dbReference>
<dbReference type="EMBL" id="JABEMA010000061">
    <property type="protein sequence ID" value="NNH22695.1"/>
    <property type="molecule type" value="Genomic_DNA"/>
</dbReference>
<evidence type="ECO:0000313" key="3">
    <source>
        <dbReference type="Proteomes" id="UP000555552"/>
    </source>
</evidence>
<sequence>MSASRTLVAGVDVGGTNIQVGMVSGDHEVHDRGKVPTPTSGPDAVFDAVAELVADLDGDPVAVGVGIPGVVHAGQVLTVPNLAGWDADVDLVGGLTSRLDAPVTLGNDANVGLLGEWVAGAARGARDVLGLWLGTGVGGALVLDGRPYEGSRGSSGEIGHVQVQPGGAMCGCGRRGCVEAYAGRRMMAGAAHALVGAGRETRLFAIQDEEDRPRPTSSVWARALDEGDEMATQLVDSAVEHLGVAVGSAVNLLDVELVVVGGGLPEKLGQDLVDRIAAAAGPWMLRPSPELRFVVSSLGDDAGVVGAAALARAAVIAG</sequence>
<dbReference type="Proteomes" id="UP000555552">
    <property type="component" value="Unassembled WGS sequence"/>
</dbReference>
<dbReference type="InterPro" id="IPR000600">
    <property type="entry name" value="ROK"/>
</dbReference>
<organism evidence="2 3">
    <name type="scientific">Pseudokineococcus marinus</name>
    <dbReference type="NCBI Taxonomy" id="351215"/>
    <lineage>
        <taxon>Bacteria</taxon>
        <taxon>Bacillati</taxon>
        <taxon>Actinomycetota</taxon>
        <taxon>Actinomycetes</taxon>
        <taxon>Kineosporiales</taxon>
        <taxon>Kineosporiaceae</taxon>
        <taxon>Pseudokineococcus</taxon>
    </lineage>
</organism>
<dbReference type="Pfam" id="PF00480">
    <property type="entry name" value="ROK"/>
    <property type="match status" value="1"/>
</dbReference>
<dbReference type="Gene3D" id="3.30.420.40">
    <property type="match status" value="2"/>
</dbReference>
<evidence type="ECO:0000313" key="2">
    <source>
        <dbReference type="EMBL" id="NNH22695.1"/>
    </source>
</evidence>
<dbReference type="InterPro" id="IPR049874">
    <property type="entry name" value="ROK_cs"/>
</dbReference>